<accession>A0AA39VXS3</accession>
<feature type="chain" id="PRO_5041460074" evidence="2">
    <location>
        <begin position="20"/>
        <end position="105"/>
    </location>
</feature>
<dbReference type="EMBL" id="JAUESC010000010">
    <property type="protein sequence ID" value="KAK0594701.1"/>
    <property type="molecule type" value="Genomic_DNA"/>
</dbReference>
<reference evidence="3" key="2">
    <citation type="submission" date="2023-06" db="EMBL/GenBank/DDBJ databases">
        <authorList>
            <person name="Swenson N.G."/>
            <person name="Wegrzyn J.L."/>
            <person name="Mcevoy S.L."/>
        </authorList>
    </citation>
    <scope>NUCLEOTIDE SEQUENCE</scope>
    <source>
        <strain evidence="3">NS2018</strain>
        <tissue evidence="3">Leaf</tissue>
    </source>
</reference>
<keyword evidence="2" id="KW-0732">Signal</keyword>
<sequence>MLFAFLNWASSLLIRSAWASPAWQAPDISATIYSRSSIWGEEPEPLTPASGSPADEAAWGKSVEPPALSLIRSSGGTMPASFSTSPSPSSPDEESTYATTPGILG</sequence>
<feature type="signal peptide" evidence="2">
    <location>
        <begin position="1"/>
        <end position="19"/>
    </location>
</feature>
<protein>
    <submittedName>
        <fullName evidence="3">Uncharacterized protein</fullName>
    </submittedName>
</protein>
<name>A0AA39VXS3_ACESA</name>
<reference evidence="3" key="1">
    <citation type="journal article" date="2022" name="Plant J.">
        <title>Strategies of tolerance reflected in two North American maple genomes.</title>
        <authorList>
            <person name="McEvoy S.L."/>
            <person name="Sezen U.U."/>
            <person name="Trouern-Trend A."/>
            <person name="McMahon S.M."/>
            <person name="Schaberg P.G."/>
            <person name="Yang J."/>
            <person name="Wegrzyn J.L."/>
            <person name="Swenson N.G."/>
        </authorList>
    </citation>
    <scope>NUCLEOTIDE SEQUENCE</scope>
    <source>
        <strain evidence="3">NS2018</strain>
    </source>
</reference>
<organism evidence="3 4">
    <name type="scientific">Acer saccharum</name>
    <name type="common">Sugar maple</name>
    <dbReference type="NCBI Taxonomy" id="4024"/>
    <lineage>
        <taxon>Eukaryota</taxon>
        <taxon>Viridiplantae</taxon>
        <taxon>Streptophyta</taxon>
        <taxon>Embryophyta</taxon>
        <taxon>Tracheophyta</taxon>
        <taxon>Spermatophyta</taxon>
        <taxon>Magnoliopsida</taxon>
        <taxon>eudicotyledons</taxon>
        <taxon>Gunneridae</taxon>
        <taxon>Pentapetalae</taxon>
        <taxon>rosids</taxon>
        <taxon>malvids</taxon>
        <taxon>Sapindales</taxon>
        <taxon>Sapindaceae</taxon>
        <taxon>Hippocastanoideae</taxon>
        <taxon>Acereae</taxon>
        <taxon>Acer</taxon>
    </lineage>
</organism>
<dbReference type="Proteomes" id="UP001168877">
    <property type="component" value="Unassembled WGS sequence"/>
</dbReference>
<evidence type="ECO:0000313" key="3">
    <source>
        <dbReference type="EMBL" id="KAK0594701.1"/>
    </source>
</evidence>
<comment type="caution">
    <text evidence="3">The sequence shown here is derived from an EMBL/GenBank/DDBJ whole genome shotgun (WGS) entry which is preliminary data.</text>
</comment>
<evidence type="ECO:0000256" key="1">
    <source>
        <dbReference type="SAM" id="MobiDB-lite"/>
    </source>
</evidence>
<proteinExistence type="predicted"/>
<feature type="region of interest" description="Disordered" evidence="1">
    <location>
        <begin position="70"/>
        <end position="105"/>
    </location>
</feature>
<keyword evidence="4" id="KW-1185">Reference proteome</keyword>
<gene>
    <name evidence="3" type="ORF">LWI29_023224</name>
</gene>
<evidence type="ECO:0000313" key="4">
    <source>
        <dbReference type="Proteomes" id="UP001168877"/>
    </source>
</evidence>
<evidence type="ECO:0000256" key="2">
    <source>
        <dbReference type="SAM" id="SignalP"/>
    </source>
</evidence>
<dbReference type="AlphaFoldDB" id="A0AA39VXS3"/>